<feature type="transmembrane region" description="Helical" evidence="1">
    <location>
        <begin position="79"/>
        <end position="98"/>
    </location>
</feature>
<dbReference type="EMBL" id="JAAAIN010000961">
    <property type="protein sequence ID" value="KAG0308973.1"/>
    <property type="molecule type" value="Genomic_DNA"/>
</dbReference>
<feature type="transmembrane region" description="Helical" evidence="1">
    <location>
        <begin position="42"/>
        <end position="59"/>
    </location>
</feature>
<evidence type="ECO:0008006" key="5">
    <source>
        <dbReference type="Google" id="ProtNLM"/>
    </source>
</evidence>
<dbReference type="AlphaFoldDB" id="A0A9P6R3P3"/>
<feature type="transmembrane region" description="Helical" evidence="1">
    <location>
        <begin position="104"/>
        <end position="124"/>
    </location>
</feature>
<keyword evidence="1" id="KW-0812">Transmembrane</keyword>
<feature type="signal peptide" evidence="2">
    <location>
        <begin position="1"/>
        <end position="26"/>
    </location>
</feature>
<keyword evidence="4" id="KW-1185">Reference proteome</keyword>
<sequence>MAGILDNVIFAAFLCLIGGIATSSQGAVNAKLGQYSGQGLSSTIVFCIGALTSVIYFLIEVKGRPPADLASRLGEAPWWAWSGGVIGALFVIINILTIPKLGAGTTSAIIVCAQLVFSCIIDNFQFFGITYRTYTVWRGLATAGLIGCVAAIAKF</sequence>
<dbReference type="GO" id="GO:0005886">
    <property type="term" value="C:plasma membrane"/>
    <property type="evidence" value="ECO:0007669"/>
    <property type="project" value="TreeGrafter"/>
</dbReference>
<evidence type="ECO:0000313" key="4">
    <source>
        <dbReference type="Proteomes" id="UP000823405"/>
    </source>
</evidence>
<dbReference type="PANTHER" id="PTHR34821">
    <property type="entry name" value="INNER MEMBRANE PROTEIN YDCZ"/>
    <property type="match status" value="1"/>
</dbReference>
<name>A0A9P6R3P3_9FUNG</name>
<keyword evidence="1" id="KW-0472">Membrane</keyword>
<dbReference type="InterPro" id="IPR006750">
    <property type="entry name" value="YdcZ"/>
</dbReference>
<accession>A0A9P6R3P3</accession>
<keyword evidence="2" id="KW-0732">Signal</keyword>
<dbReference type="OrthoDB" id="5559077at2759"/>
<evidence type="ECO:0000256" key="1">
    <source>
        <dbReference type="SAM" id="Phobius"/>
    </source>
</evidence>
<feature type="transmembrane region" description="Helical" evidence="1">
    <location>
        <begin position="136"/>
        <end position="153"/>
    </location>
</feature>
<keyword evidence="1" id="KW-1133">Transmembrane helix</keyword>
<feature type="chain" id="PRO_5040222278" description="DMT family transporter" evidence="2">
    <location>
        <begin position="27"/>
        <end position="155"/>
    </location>
</feature>
<dbReference type="Pfam" id="PF04657">
    <property type="entry name" value="DMT_YdcZ"/>
    <property type="match status" value="1"/>
</dbReference>
<evidence type="ECO:0000256" key="2">
    <source>
        <dbReference type="SAM" id="SignalP"/>
    </source>
</evidence>
<organism evidence="3 4">
    <name type="scientific">Linnemannia gamsii</name>
    <dbReference type="NCBI Taxonomy" id="64522"/>
    <lineage>
        <taxon>Eukaryota</taxon>
        <taxon>Fungi</taxon>
        <taxon>Fungi incertae sedis</taxon>
        <taxon>Mucoromycota</taxon>
        <taxon>Mortierellomycotina</taxon>
        <taxon>Mortierellomycetes</taxon>
        <taxon>Mortierellales</taxon>
        <taxon>Mortierellaceae</taxon>
        <taxon>Linnemannia</taxon>
    </lineage>
</organism>
<comment type="caution">
    <text evidence="3">The sequence shown here is derived from an EMBL/GenBank/DDBJ whole genome shotgun (WGS) entry which is preliminary data.</text>
</comment>
<reference evidence="3" key="1">
    <citation type="journal article" date="2020" name="Fungal Divers.">
        <title>Resolving the Mortierellaceae phylogeny through synthesis of multi-gene phylogenetics and phylogenomics.</title>
        <authorList>
            <person name="Vandepol N."/>
            <person name="Liber J."/>
            <person name="Desiro A."/>
            <person name="Na H."/>
            <person name="Kennedy M."/>
            <person name="Barry K."/>
            <person name="Grigoriev I.V."/>
            <person name="Miller A.N."/>
            <person name="O'Donnell K."/>
            <person name="Stajich J.E."/>
            <person name="Bonito G."/>
        </authorList>
    </citation>
    <scope>NUCLEOTIDE SEQUENCE</scope>
    <source>
        <strain evidence="3">NVP60</strain>
    </source>
</reference>
<gene>
    <name evidence="3" type="ORF">BGZ97_013205</name>
</gene>
<dbReference type="PANTHER" id="PTHR34821:SF2">
    <property type="entry name" value="INNER MEMBRANE PROTEIN YDCZ"/>
    <property type="match status" value="1"/>
</dbReference>
<protein>
    <recommendedName>
        <fullName evidence="5">DMT family transporter</fullName>
    </recommendedName>
</protein>
<dbReference type="Proteomes" id="UP000823405">
    <property type="component" value="Unassembled WGS sequence"/>
</dbReference>
<evidence type="ECO:0000313" key="3">
    <source>
        <dbReference type="EMBL" id="KAG0308973.1"/>
    </source>
</evidence>
<proteinExistence type="predicted"/>